<evidence type="ECO:0000313" key="3">
    <source>
        <dbReference type="Proteomes" id="UP001165090"/>
    </source>
</evidence>
<evidence type="ECO:0000313" key="2">
    <source>
        <dbReference type="EMBL" id="GLI66850.1"/>
    </source>
</evidence>
<feature type="compositionally biased region" description="Polar residues" evidence="1">
    <location>
        <begin position="297"/>
        <end position="309"/>
    </location>
</feature>
<feature type="compositionally biased region" description="Gly residues" evidence="1">
    <location>
        <begin position="401"/>
        <end position="410"/>
    </location>
</feature>
<gene>
    <name evidence="2" type="ORF">VaNZ11_010834</name>
</gene>
<dbReference type="Proteomes" id="UP001165090">
    <property type="component" value="Unassembled WGS sequence"/>
</dbReference>
<reference evidence="2 3" key="1">
    <citation type="journal article" date="2023" name="IScience">
        <title>Expanded male sex-determining region conserved during the evolution of homothallism in the green alga Volvox.</title>
        <authorList>
            <person name="Yamamoto K."/>
            <person name="Matsuzaki R."/>
            <person name="Mahakham W."/>
            <person name="Heman W."/>
            <person name="Sekimoto H."/>
            <person name="Kawachi M."/>
            <person name="Minakuchi Y."/>
            <person name="Toyoda A."/>
            <person name="Nozaki H."/>
        </authorList>
    </citation>
    <scope>NUCLEOTIDE SEQUENCE [LARGE SCALE GENOMIC DNA]</scope>
    <source>
        <strain evidence="2 3">NIES-4468</strain>
    </source>
</reference>
<sequence length="478" mass="49566">MFSLPRKRRVDIEDNGTSDEDEWHVGYAEDIDEQRAELLRRLDSKAAGPTKLVNPWVTPIGPSPDDIPHGALALDVSVHHLQHPGGEDGRGLSRLMADGCYGDFAATNGDAGKSSCGDCYDEDVVSPAGLGDLMGRQQQQQQQSTSELLRRDLQDQQPWSAVGTAAGGVLAATQGLKCGPSGSSDHSAGGAGPSALQNGRNATTATTMTPVAAASGHGGDGPTDCRSIGHGGVGVGVSVGGEGGHTVVTTVASPYAALLVTPGGGGVERRGCGGGQLGSVAPGRTLPSPRAPRLGPNWSSSSRGAQRTSRGGLGGLVSLPHPGSSQKSKKAKFVIRESPNPSPATATGHQPQPRHPLPHHHQHHQHQHHQHHHHHHYHHHQHKQHEMTDGMSQGNMALAGTAGGNEGSGGDVATEATRRAGPSAAIHQPHEGISAGGLAVQPYWVVDLRLHRQAPPPRPPSAAHQSAATCSGSSFPRR</sequence>
<dbReference type="EMBL" id="BSDZ01000044">
    <property type="protein sequence ID" value="GLI66850.1"/>
    <property type="molecule type" value="Genomic_DNA"/>
</dbReference>
<accession>A0ABQ5SAF1</accession>
<feature type="region of interest" description="Disordered" evidence="1">
    <location>
        <begin position="1"/>
        <end position="20"/>
    </location>
</feature>
<proteinExistence type="predicted"/>
<keyword evidence="3" id="KW-1185">Reference proteome</keyword>
<organism evidence="2 3">
    <name type="scientific">Volvox africanus</name>
    <dbReference type="NCBI Taxonomy" id="51714"/>
    <lineage>
        <taxon>Eukaryota</taxon>
        <taxon>Viridiplantae</taxon>
        <taxon>Chlorophyta</taxon>
        <taxon>core chlorophytes</taxon>
        <taxon>Chlorophyceae</taxon>
        <taxon>CS clade</taxon>
        <taxon>Chlamydomonadales</taxon>
        <taxon>Volvocaceae</taxon>
        <taxon>Volvox</taxon>
    </lineage>
</organism>
<feature type="compositionally biased region" description="Polar residues" evidence="1">
    <location>
        <begin position="469"/>
        <end position="478"/>
    </location>
</feature>
<comment type="caution">
    <text evidence="2">The sequence shown here is derived from an EMBL/GenBank/DDBJ whole genome shotgun (WGS) entry which is preliminary data.</text>
</comment>
<feature type="compositionally biased region" description="Low complexity" evidence="1">
    <location>
        <begin position="178"/>
        <end position="188"/>
    </location>
</feature>
<name>A0ABQ5SAF1_9CHLO</name>
<protein>
    <submittedName>
        <fullName evidence="2">Uncharacterized protein</fullName>
    </submittedName>
</protein>
<feature type="region of interest" description="Disordered" evidence="1">
    <location>
        <begin position="269"/>
        <end position="433"/>
    </location>
</feature>
<evidence type="ECO:0000256" key="1">
    <source>
        <dbReference type="SAM" id="MobiDB-lite"/>
    </source>
</evidence>
<feature type="region of interest" description="Disordered" evidence="1">
    <location>
        <begin position="178"/>
        <end position="200"/>
    </location>
</feature>
<feature type="compositionally biased region" description="Basic residues" evidence="1">
    <location>
        <begin position="356"/>
        <end position="383"/>
    </location>
</feature>
<feature type="region of interest" description="Disordered" evidence="1">
    <location>
        <begin position="452"/>
        <end position="478"/>
    </location>
</feature>